<dbReference type="GO" id="GO:0005737">
    <property type="term" value="C:cytoplasm"/>
    <property type="evidence" value="ECO:0007669"/>
    <property type="project" value="TreeGrafter"/>
</dbReference>
<dbReference type="Gene3D" id="3.10.200.10">
    <property type="entry name" value="Alpha carbonic anhydrase"/>
    <property type="match status" value="1"/>
</dbReference>
<dbReference type="GO" id="GO:0008270">
    <property type="term" value="F:zinc ion binding"/>
    <property type="evidence" value="ECO:0007669"/>
    <property type="project" value="UniProtKB-UniRule"/>
</dbReference>
<dbReference type="AlphaFoldDB" id="A0A1B6GIN4"/>
<sequence length="226" mass="25713">MLLIYVVAFSLGPILTNTKSIPEANENIFVNAVKEIFDSGPFQEKYDFLPLPQPISDNNSTDLKQEILHPSEQLPTYYSNGINQEALIGSNGWPITPVTFHQPIQSPVDIVIDRAVTLELPMLSMALPNLSNTRAKLYNSGTTAVVYMYGDKFQKPFLKGGPLKERFIFEQMHFHWGKEDIWGSEHYMDGESYSAEVHIVYYNGKYLSFKDAAKKTRWTGSCRNFC</sequence>
<evidence type="ECO:0000256" key="2">
    <source>
        <dbReference type="ARBA" id="ARBA00022723"/>
    </source>
</evidence>
<evidence type="ECO:0000313" key="6">
    <source>
        <dbReference type="EMBL" id="JAS62277.1"/>
    </source>
</evidence>
<dbReference type="InterPro" id="IPR018338">
    <property type="entry name" value="Carbonic_anhydrase_a-class_CS"/>
</dbReference>
<organism evidence="6">
    <name type="scientific">Cuerna arida</name>
    <dbReference type="NCBI Taxonomy" id="1464854"/>
    <lineage>
        <taxon>Eukaryota</taxon>
        <taxon>Metazoa</taxon>
        <taxon>Ecdysozoa</taxon>
        <taxon>Arthropoda</taxon>
        <taxon>Hexapoda</taxon>
        <taxon>Insecta</taxon>
        <taxon>Pterygota</taxon>
        <taxon>Neoptera</taxon>
        <taxon>Paraneoptera</taxon>
        <taxon>Hemiptera</taxon>
        <taxon>Auchenorrhyncha</taxon>
        <taxon>Membracoidea</taxon>
        <taxon>Cicadellidae</taxon>
        <taxon>Cicadellinae</taxon>
        <taxon>Proconiini</taxon>
        <taxon>Cuerna</taxon>
    </lineage>
</organism>
<proteinExistence type="inferred from homology"/>
<dbReference type="InterPro" id="IPR023561">
    <property type="entry name" value="Carbonic_anhydrase_a-class"/>
</dbReference>
<keyword evidence="4" id="KW-0732">Signal</keyword>
<feature type="chain" id="PRO_5025096654" description="Carbonic anhydrase" evidence="4">
    <location>
        <begin position="19"/>
        <end position="226"/>
    </location>
</feature>
<reference evidence="6" key="1">
    <citation type="submission" date="2015-11" db="EMBL/GenBank/DDBJ databases">
        <title>De novo transcriptome assembly of four potential Pierce s Disease insect vectors from Arizona vineyards.</title>
        <authorList>
            <person name="Tassone E.E."/>
        </authorList>
    </citation>
    <scope>NUCLEOTIDE SEQUENCE</scope>
</reference>
<feature type="domain" description="Alpha-carbonic anhydrase" evidence="5">
    <location>
        <begin position="80"/>
        <end position="226"/>
    </location>
</feature>
<evidence type="ECO:0000256" key="1">
    <source>
        <dbReference type="ARBA" id="ARBA00010718"/>
    </source>
</evidence>
<keyword evidence="4" id="KW-0456">Lyase</keyword>
<keyword evidence="3 4" id="KW-0862">Zinc</keyword>
<evidence type="ECO:0000256" key="3">
    <source>
        <dbReference type="ARBA" id="ARBA00022833"/>
    </source>
</evidence>
<evidence type="ECO:0000259" key="5">
    <source>
        <dbReference type="PROSITE" id="PS51144"/>
    </source>
</evidence>
<feature type="signal peptide" evidence="4">
    <location>
        <begin position="1"/>
        <end position="18"/>
    </location>
</feature>
<dbReference type="InterPro" id="IPR036398">
    <property type="entry name" value="CA_dom_sf"/>
</dbReference>
<comment type="catalytic activity">
    <reaction evidence="4">
        <text>hydrogencarbonate + H(+) = CO2 + H2O</text>
        <dbReference type="Rhea" id="RHEA:10748"/>
        <dbReference type="ChEBI" id="CHEBI:15377"/>
        <dbReference type="ChEBI" id="CHEBI:15378"/>
        <dbReference type="ChEBI" id="CHEBI:16526"/>
        <dbReference type="ChEBI" id="CHEBI:17544"/>
        <dbReference type="EC" id="4.2.1.1"/>
    </reaction>
</comment>
<gene>
    <name evidence="6" type="ORF">g.20681</name>
</gene>
<dbReference type="PANTHER" id="PTHR18952">
    <property type="entry name" value="CARBONIC ANHYDRASE"/>
    <property type="match status" value="1"/>
</dbReference>
<name>A0A1B6GIN4_9HEMI</name>
<protein>
    <recommendedName>
        <fullName evidence="4">Carbonic anhydrase</fullName>
        <ecNumber evidence="4">4.2.1.1</ecNumber>
    </recommendedName>
</protein>
<dbReference type="InterPro" id="IPR001148">
    <property type="entry name" value="CA_dom"/>
</dbReference>
<comment type="cofactor">
    <cofactor evidence="4">
        <name>Zn(2+)</name>
        <dbReference type="ChEBI" id="CHEBI:29105"/>
    </cofactor>
</comment>
<dbReference type="EC" id="4.2.1.1" evidence="4"/>
<dbReference type="Pfam" id="PF00194">
    <property type="entry name" value="Carb_anhydrase"/>
    <property type="match status" value="1"/>
</dbReference>
<dbReference type="SUPFAM" id="SSF51069">
    <property type="entry name" value="Carbonic anhydrase"/>
    <property type="match status" value="1"/>
</dbReference>
<keyword evidence="2 4" id="KW-0479">Metal-binding</keyword>
<comment type="similarity">
    <text evidence="1 4">Belongs to the alpha-carbonic anhydrase family.</text>
</comment>
<dbReference type="EMBL" id="GECZ01007492">
    <property type="protein sequence ID" value="JAS62277.1"/>
    <property type="molecule type" value="Transcribed_RNA"/>
</dbReference>
<dbReference type="PROSITE" id="PS51144">
    <property type="entry name" value="ALPHA_CA_2"/>
    <property type="match status" value="1"/>
</dbReference>
<accession>A0A1B6GIN4</accession>
<dbReference type="PROSITE" id="PS00162">
    <property type="entry name" value="ALPHA_CA_1"/>
    <property type="match status" value="1"/>
</dbReference>
<comment type="function">
    <text evidence="4">Reversible hydration of carbon dioxide.</text>
</comment>
<evidence type="ECO:0000256" key="4">
    <source>
        <dbReference type="RuleBase" id="RU367011"/>
    </source>
</evidence>
<dbReference type="GO" id="GO:0004089">
    <property type="term" value="F:carbonate dehydratase activity"/>
    <property type="evidence" value="ECO:0007669"/>
    <property type="project" value="UniProtKB-UniRule"/>
</dbReference>
<dbReference type="PANTHER" id="PTHR18952:SF124">
    <property type="entry name" value="CARBONIC ANHYDRASE 7"/>
    <property type="match status" value="1"/>
</dbReference>
<dbReference type="SMART" id="SM01057">
    <property type="entry name" value="Carb_anhydrase"/>
    <property type="match status" value="1"/>
</dbReference>